<comment type="caution">
    <text evidence="4">The sequence shown here is derived from an EMBL/GenBank/DDBJ whole genome shotgun (WGS) entry which is preliminary data.</text>
</comment>
<feature type="compositionally biased region" description="Low complexity" evidence="1">
    <location>
        <begin position="56"/>
        <end position="78"/>
    </location>
</feature>
<name>A0A369JQG0_HYPMA</name>
<feature type="region of interest" description="Disordered" evidence="1">
    <location>
        <begin position="197"/>
        <end position="221"/>
    </location>
</feature>
<dbReference type="EMBL" id="LUEZ02000044">
    <property type="protein sequence ID" value="RDB24491.1"/>
    <property type="molecule type" value="Genomic_DNA"/>
</dbReference>
<evidence type="ECO:0000256" key="3">
    <source>
        <dbReference type="SAM" id="SignalP"/>
    </source>
</evidence>
<dbReference type="InParanoid" id="A0A369JQG0"/>
<keyword evidence="3" id="KW-0732">Signal</keyword>
<feature type="region of interest" description="Disordered" evidence="1">
    <location>
        <begin position="54"/>
        <end position="96"/>
    </location>
</feature>
<feature type="transmembrane region" description="Helical" evidence="2">
    <location>
        <begin position="101"/>
        <end position="126"/>
    </location>
</feature>
<feature type="chain" id="PRO_5016768978" evidence="3">
    <location>
        <begin position="23"/>
        <end position="392"/>
    </location>
</feature>
<evidence type="ECO:0000313" key="4">
    <source>
        <dbReference type="EMBL" id="RDB24491.1"/>
    </source>
</evidence>
<dbReference type="Proteomes" id="UP000076154">
    <property type="component" value="Unassembled WGS sequence"/>
</dbReference>
<feature type="compositionally biased region" description="Low complexity" evidence="1">
    <location>
        <begin position="197"/>
        <end position="208"/>
    </location>
</feature>
<evidence type="ECO:0000256" key="1">
    <source>
        <dbReference type="SAM" id="MobiDB-lite"/>
    </source>
</evidence>
<keyword evidence="5" id="KW-1185">Reference proteome</keyword>
<sequence length="392" mass="41501">MRSQGRGLLFVASALSILDTLAQTLTLTIPNGPTVIQVFTTNANGLPIRSNIATLSGSTSPIPSPSPASSDTPSPSISHGNQSTRSGHPTAPPAPTNTKRIPAGVIAAILVVVIILLAVAFGLFFSKGRKRLRHRRLSVRVELDPIGSPVADKQFLPDPFITDVQARGLGYDVSRQPTRRIEAKFLTADQLPRASVASSDSSSYWRARQPPSPPPPPVPQILLTREGELTGRPVTPSSSGDHGPISHVARTAPSPTQHYTTDVKSSSSLVSMSFPASVISSSATLSEPSTSPASQAEIAQRMRDLLAQLENHVAAPTSDSGAAVVQLQRQVEMLQRENEELRLTGGAEAPPAYYDGVCLDFILCPLASDKLDVLLHGWLLGINYVVVSCGVG</sequence>
<proteinExistence type="predicted"/>
<protein>
    <submittedName>
        <fullName evidence="4">Uncharacterized protein</fullName>
    </submittedName>
</protein>
<dbReference type="OrthoDB" id="3033032at2759"/>
<feature type="signal peptide" evidence="3">
    <location>
        <begin position="1"/>
        <end position="22"/>
    </location>
</feature>
<keyword evidence="2" id="KW-1133">Transmembrane helix</keyword>
<dbReference type="AlphaFoldDB" id="A0A369JQG0"/>
<organism evidence="4 5">
    <name type="scientific">Hypsizygus marmoreus</name>
    <name type="common">White beech mushroom</name>
    <name type="synonym">Agaricus marmoreus</name>
    <dbReference type="NCBI Taxonomy" id="39966"/>
    <lineage>
        <taxon>Eukaryota</taxon>
        <taxon>Fungi</taxon>
        <taxon>Dikarya</taxon>
        <taxon>Basidiomycota</taxon>
        <taxon>Agaricomycotina</taxon>
        <taxon>Agaricomycetes</taxon>
        <taxon>Agaricomycetidae</taxon>
        <taxon>Agaricales</taxon>
        <taxon>Tricholomatineae</taxon>
        <taxon>Lyophyllaceae</taxon>
        <taxon>Hypsizygus</taxon>
    </lineage>
</organism>
<gene>
    <name evidence="4" type="ORF">Hypma_008484</name>
</gene>
<evidence type="ECO:0000256" key="2">
    <source>
        <dbReference type="SAM" id="Phobius"/>
    </source>
</evidence>
<keyword evidence="2" id="KW-0812">Transmembrane</keyword>
<reference evidence="4" key="1">
    <citation type="submission" date="2018-04" db="EMBL/GenBank/DDBJ databases">
        <title>Whole genome sequencing of Hypsizygus marmoreus.</title>
        <authorList>
            <person name="Choi I.-G."/>
            <person name="Min B."/>
            <person name="Kim J.-G."/>
            <person name="Kim S."/>
            <person name="Oh Y.-L."/>
            <person name="Kong W.-S."/>
            <person name="Park H."/>
            <person name="Jeong J."/>
            <person name="Song E.-S."/>
        </authorList>
    </citation>
    <scope>NUCLEOTIDE SEQUENCE [LARGE SCALE GENOMIC DNA]</scope>
    <source>
        <strain evidence="4">51987-8</strain>
    </source>
</reference>
<keyword evidence="2" id="KW-0472">Membrane</keyword>
<evidence type="ECO:0000313" key="5">
    <source>
        <dbReference type="Proteomes" id="UP000076154"/>
    </source>
</evidence>
<accession>A0A369JQG0</accession>
<feature type="compositionally biased region" description="Pro residues" evidence="1">
    <location>
        <begin position="210"/>
        <end position="219"/>
    </location>
</feature>